<dbReference type="InterPro" id="IPR001593">
    <property type="entry name" value="Ribosomal_eS1"/>
</dbReference>
<reference evidence="4 5" key="1">
    <citation type="submission" date="2023-09" db="EMBL/GenBank/DDBJ databases">
        <authorList>
            <person name="Golyshina O.V."/>
            <person name="Lunev E.A."/>
            <person name="Bargiela R."/>
            <person name="Gaines M.C."/>
            <person name="Daum B."/>
            <person name="Bale N.J."/>
            <person name="Koenen M."/>
            <person name="Sinninghe Damst J.S."/>
            <person name="Yakimov M."/>
            <person name="Golyshin P.N."/>
        </authorList>
    </citation>
    <scope>NUCLEOTIDE SEQUENCE [LARGE SCALE GENOMIC DNA]</scope>
    <source>
        <strain evidence="4 5">M1</strain>
    </source>
</reference>
<evidence type="ECO:0000313" key="5">
    <source>
        <dbReference type="Proteomes" id="UP001451606"/>
    </source>
</evidence>
<dbReference type="GO" id="GO:0006412">
    <property type="term" value="P:translation"/>
    <property type="evidence" value="ECO:0007669"/>
    <property type="project" value="UniProtKB-UniRule"/>
</dbReference>
<proteinExistence type="inferred from homology"/>
<dbReference type="GO" id="GO:1990904">
    <property type="term" value="C:ribonucleoprotein complex"/>
    <property type="evidence" value="ECO:0007669"/>
    <property type="project" value="UniProtKB-KW"/>
</dbReference>
<dbReference type="NCBIfam" id="NF003142">
    <property type="entry name" value="PRK04057.1"/>
    <property type="match status" value="1"/>
</dbReference>
<organism evidence="4 5">
    <name type="scientific">Oxyplasma meridianum</name>
    <dbReference type="NCBI Taxonomy" id="3073602"/>
    <lineage>
        <taxon>Archaea</taxon>
        <taxon>Methanobacteriati</taxon>
        <taxon>Thermoplasmatota</taxon>
        <taxon>Thermoplasmata</taxon>
        <taxon>Thermoplasmatales</taxon>
        <taxon>Thermoplasmataceae</taxon>
        <taxon>Oxyplasma</taxon>
    </lineage>
</organism>
<evidence type="ECO:0000313" key="4">
    <source>
        <dbReference type="EMBL" id="WYY00128.1"/>
    </source>
</evidence>
<evidence type="ECO:0000256" key="3">
    <source>
        <dbReference type="HAMAP-Rule" id="MF_00359"/>
    </source>
</evidence>
<gene>
    <name evidence="3" type="primary">rps3ae</name>
    <name evidence="4" type="ORF">OXIME_000684</name>
</gene>
<dbReference type="InterPro" id="IPR030838">
    <property type="entry name" value="Ribosomal_eS1_arc"/>
</dbReference>
<evidence type="ECO:0000256" key="2">
    <source>
        <dbReference type="ARBA" id="ARBA00023274"/>
    </source>
</evidence>
<keyword evidence="1 3" id="KW-0689">Ribosomal protein</keyword>
<dbReference type="GeneID" id="95967415"/>
<dbReference type="RefSeq" id="WP_393972081.1">
    <property type="nucleotide sequence ID" value="NZ_CP133772.1"/>
</dbReference>
<keyword evidence="2 3" id="KW-0687">Ribonucleoprotein</keyword>
<sequence>MAREKGQRKGKDKWKEKSWYTIMSPDYMGGKEITVSPSSDETSMIGRHIEVSIADLTGNFKKSNAKVIFRVDSCQGSKCSTTFIGHSISDDYIKRMVRRRKERIDIIKDFRLQDGFQVAIKIVVVTDGKLTNTKRLEIRNTIVEFLKSRLENASPSDTARYVIGDDIYSDMVYATRDVYPIKKLEVRKSEFYTLGEKRTMTNVQEEDQTPEQA</sequence>
<dbReference type="AlphaFoldDB" id="A0AAX4NGM7"/>
<dbReference type="Pfam" id="PF01015">
    <property type="entry name" value="Ribosomal_S3Ae"/>
    <property type="match status" value="1"/>
</dbReference>
<comment type="similarity">
    <text evidence="3">Belongs to the eukaryotic ribosomal protein eS1 family.</text>
</comment>
<accession>A0AAX4NGM7</accession>
<dbReference type="HAMAP" id="MF_00359">
    <property type="entry name" value="Ribosomal_eS1"/>
    <property type="match status" value="1"/>
</dbReference>
<dbReference type="GO" id="GO:0003735">
    <property type="term" value="F:structural constituent of ribosome"/>
    <property type="evidence" value="ECO:0007669"/>
    <property type="project" value="InterPro"/>
</dbReference>
<dbReference type="Proteomes" id="UP001451606">
    <property type="component" value="Chromosome"/>
</dbReference>
<protein>
    <recommendedName>
        <fullName evidence="3">Small ribosomal subunit protein eS1</fullName>
    </recommendedName>
</protein>
<evidence type="ECO:0000256" key="1">
    <source>
        <dbReference type="ARBA" id="ARBA00022980"/>
    </source>
</evidence>
<dbReference type="EMBL" id="CP133772">
    <property type="protein sequence ID" value="WYY00128.1"/>
    <property type="molecule type" value="Genomic_DNA"/>
</dbReference>
<name>A0AAX4NGM7_9ARCH</name>
<dbReference type="KEGG" id="omr:OXIME_000684"/>
<dbReference type="SMART" id="SM01397">
    <property type="entry name" value="Ribosomal_S3Ae"/>
    <property type="match status" value="1"/>
</dbReference>
<dbReference type="GO" id="GO:0005840">
    <property type="term" value="C:ribosome"/>
    <property type="evidence" value="ECO:0007669"/>
    <property type="project" value="UniProtKB-KW"/>
</dbReference>
<keyword evidence="5" id="KW-1185">Reference proteome</keyword>